<comment type="caution">
    <text evidence="5">The sequence shown here is derived from an EMBL/GenBank/DDBJ whole genome shotgun (WGS) entry which is preliminary data.</text>
</comment>
<dbReference type="InterPro" id="IPR000835">
    <property type="entry name" value="HTH_MarR-typ"/>
</dbReference>
<dbReference type="InterPro" id="IPR036388">
    <property type="entry name" value="WH-like_DNA-bd_sf"/>
</dbReference>
<protein>
    <submittedName>
        <fullName evidence="5">MarR family transcriptional regulator</fullName>
    </submittedName>
</protein>
<reference evidence="5 6" key="2">
    <citation type="submission" date="2018-06" db="EMBL/GenBank/DDBJ databases">
        <authorList>
            <person name="Zhirakovskaya E."/>
        </authorList>
    </citation>
    <scope>NUCLEOTIDE SEQUENCE [LARGE SCALE GENOMIC DNA]</scope>
    <source>
        <strain evidence="5 6">FBKL4.011</strain>
    </source>
</reference>
<dbReference type="SUPFAM" id="SSF46785">
    <property type="entry name" value="Winged helix' DNA-binding domain"/>
    <property type="match status" value="1"/>
</dbReference>
<evidence type="ECO:0000313" key="5">
    <source>
        <dbReference type="EMBL" id="RAL26390.1"/>
    </source>
</evidence>
<dbReference type="SMART" id="SM00347">
    <property type="entry name" value="HTH_MARR"/>
    <property type="match status" value="1"/>
</dbReference>
<evidence type="ECO:0000256" key="3">
    <source>
        <dbReference type="ARBA" id="ARBA00023163"/>
    </source>
</evidence>
<dbReference type="EMBL" id="QJKK01000002">
    <property type="protein sequence ID" value="RAL26390.1"/>
    <property type="molecule type" value="Genomic_DNA"/>
</dbReference>
<dbReference type="PROSITE" id="PS50995">
    <property type="entry name" value="HTH_MARR_2"/>
    <property type="match status" value="1"/>
</dbReference>
<keyword evidence="3" id="KW-0804">Transcription</keyword>
<organism evidence="5 6">
    <name type="scientific">Thermoflavimicrobium daqui</name>
    <dbReference type="NCBI Taxonomy" id="2137476"/>
    <lineage>
        <taxon>Bacteria</taxon>
        <taxon>Bacillati</taxon>
        <taxon>Bacillota</taxon>
        <taxon>Bacilli</taxon>
        <taxon>Bacillales</taxon>
        <taxon>Thermoactinomycetaceae</taxon>
        <taxon>Thermoflavimicrobium</taxon>
    </lineage>
</organism>
<evidence type="ECO:0000313" key="6">
    <source>
        <dbReference type="Proteomes" id="UP000251213"/>
    </source>
</evidence>
<dbReference type="GO" id="GO:0003677">
    <property type="term" value="F:DNA binding"/>
    <property type="evidence" value="ECO:0007669"/>
    <property type="project" value="UniProtKB-KW"/>
</dbReference>
<dbReference type="PANTHER" id="PTHR42756">
    <property type="entry name" value="TRANSCRIPTIONAL REGULATOR, MARR"/>
    <property type="match status" value="1"/>
</dbReference>
<keyword evidence="1" id="KW-0805">Transcription regulation</keyword>
<dbReference type="Pfam" id="PF01047">
    <property type="entry name" value="MarR"/>
    <property type="match status" value="1"/>
</dbReference>
<gene>
    <name evidence="5" type="ORF">DL897_05205</name>
</gene>
<evidence type="ECO:0000256" key="1">
    <source>
        <dbReference type="ARBA" id="ARBA00023015"/>
    </source>
</evidence>
<dbReference type="AlphaFoldDB" id="A0A364K868"/>
<dbReference type="PRINTS" id="PR00598">
    <property type="entry name" value="HTHMARR"/>
</dbReference>
<dbReference type="Gene3D" id="1.10.10.10">
    <property type="entry name" value="Winged helix-like DNA-binding domain superfamily/Winged helix DNA-binding domain"/>
    <property type="match status" value="1"/>
</dbReference>
<accession>A0A364K868</accession>
<dbReference type="OrthoDB" id="5327581at2"/>
<name>A0A364K868_9BACL</name>
<dbReference type="GO" id="GO:0003700">
    <property type="term" value="F:DNA-binding transcription factor activity"/>
    <property type="evidence" value="ECO:0007669"/>
    <property type="project" value="InterPro"/>
</dbReference>
<dbReference type="Proteomes" id="UP000251213">
    <property type="component" value="Unassembled WGS sequence"/>
</dbReference>
<evidence type="ECO:0000259" key="4">
    <source>
        <dbReference type="PROSITE" id="PS50995"/>
    </source>
</evidence>
<sequence>MGKVEHCITFLLGKAYQKSQQIAKQHLNAFQITPVQYAVLLILWEKDGQYIAELGTRLKLDGATMTGIIDRLVQKNLIEKHADAKDRRINKIMLTEKGKSLENQLINAMNAGHQEILSELTETEMVTLKAILAKIGDVKR</sequence>
<evidence type="ECO:0000256" key="2">
    <source>
        <dbReference type="ARBA" id="ARBA00023125"/>
    </source>
</evidence>
<keyword evidence="2" id="KW-0238">DNA-binding</keyword>
<keyword evidence="6" id="KW-1185">Reference proteome</keyword>
<dbReference type="InterPro" id="IPR036390">
    <property type="entry name" value="WH_DNA-bd_sf"/>
</dbReference>
<dbReference type="PANTHER" id="PTHR42756:SF1">
    <property type="entry name" value="TRANSCRIPTIONAL REPRESSOR OF EMRAB OPERON"/>
    <property type="match status" value="1"/>
</dbReference>
<feature type="domain" description="HTH marR-type" evidence="4">
    <location>
        <begin position="5"/>
        <end position="137"/>
    </location>
</feature>
<proteinExistence type="predicted"/>
<reference evidence="5 6" key="1">
    <citation type="submission" date="2018-06" db="EMBL/GenBank/DDBJ databases">
        <title>Thermoflavimicrobium daqus sp. nov., a thermophilic microbe isolated from Moutai-flavour Daqu.</title>
        <authorList>
            <person name="Wang X."/>
            <person name="Zhou H."/>
        </authorList>
    </citation>
    <scope>NUCLEOTIDE SEQUENCE [LARGE SCALE GENOMIC DNA]</scope>
    <source>
        <strain evidence="5 6">FBKL4.011</strain>
    </source>
</reference>
<dbReference type="RefSeq" id="WP_113658075.1">
    <property type="nucleotide sequence ID" value="NZ_KZ845664.1"/>
</dbReference>